<comment type="function">
    <text evidence="10">DNA polymerase III is a complex, multichain enzyme responsible for most of the replicative synthesis in bacteria. This DNA polymerase also exhibits 3' to 5' exonuclease activity. The alpha chain is the DNA polymerase.</text>
</comment>
<dbReference type="NCBIfam" id="NF004226">
    <property type="entry name" value="PRK05673.1"/>
    <property type="match status" value="1"/>
</dbReference>
<dbReference type="InterPro" id="IPR011708">
    <property type="entry name" value="DNA_pol3_alpha_NTPase_dom"/>
</dbReference>
<evidence type="ECO:0000256" key="12">
    <source>
        <dbReference type="ARBA" id="ARBA00049244"/>
    </source>
</evidence>
<evidence type="ECO:0000256" key="2">
    <source>
        <dbReference type="ARBA" id="ARBA00009496"/>
    </source>
</evidence>
<comment type="subunit">
    <text evidence="11">DNA polymerase III contains a core (composed of alpha, epsilon and theta chains) that associates with a tau subunit. This core dimerizes to form the POLIII' complex. PolIII' associates with the gamma complex (composed of gamma, delta, delta', psi and chi chains) and with the beta chain to form the complete DNA polymerase III complex.</text>
</comment>
<dbReference type="SMART" id="SM00481">
    <property type="entry name" value="POLIIIAc"/>
    <property type="match status" value="1"/>
</dbReference>
<dbReference type="PANTHER" id="PTHR32294">
    <property type="entry name" value="DNA POLYMERASE III SUBUNIT ALPHA"/>
    <property type="match status" value="1"/>
</dbReference>
<comment type="subcellular location">
    <subcellularLocation>
        <location evidence="1">Cytoplasm</location>
    </subcellularLocation>
</comment>
<dbReference type="NCBIfam" id="TIGR00594">
    <property type="entry name" value="polc"/>
    <property type="match status" value="1"/>
</dbReference>
<dbReference type="GO" id="GO:0003887">
    <property type="term" value="F:DNA-directed DNA polymerase activity"/>
    <property type="evidence" value="ECO:0007669"/>
    <property type="project" value="UniProtKB-KW"/>
</dbReference>
<dbReference type="Proteomes" id="UP000600865">
    <property type="component" value="Unassembled WGS sequence"/>
</dbReference>
<dbReference type="InterPro" id="IPR016195">
    <property type="entry name" value="Pol/histidinol_Pase-like"/>
</dbReference>
<dbReference type="SUPFAM" id="SSF89550">
    <property type="entry name" value="PHP domain-like"/>
    <property type="match status" value="1"/>
</dbReference>
<evidence type="ECO:0000256" key="7">
    <source>
        <dbReference type="ARBA" id="ARBA00022695"/>
    </source>
</evidence>
<dbReference type="InterPro" id="IPR040982">
    <property type="entry name" value="DNA_pol3_finger"/>
</dbReference>
<evidence type="ECO:0000256" key="11">
    <source>
        <dbReference type="ARBA" id="ARBA00026073"/>
    </source>
</evidence>
<gene>
    <name evidence="14" type="primary">dnaE1</name>
    <name evidence="14" type="ORF">GCM10011309_03310</name>
</gene>
<dbReference type="InterPro" id="IPR049821">
    <property type="entry name" value="PolIIIA_DnaE1_PHP"/>
</dbReference>
<evidence type="ECO:0000256" key="5">
    <source>
        <dbReference type="ARBA" id="ARBA00022490"/>
    </source>
</evidence>
<evidence type="ECO:0000256" key="3">
    <source>
        <dbReference type="ARBA" id="ARBA00012417"/>
    </source>
</evidence>
<dbReference type="CDD" id="cd04485">
    <property type="entry name" value="DnaE_OBF"/>
    <property type="match status" value="1"/>
</dbReference>
<sequence length="1155" mass="128802">MIRPARDFVHLRMRSPYSMLEGALKIKETAERAVRYRQPALAITDTNNLCGALEFCEKVAGEGIQPIIGVTLSIDLEKPRQPGQIHHDPEGTLVLLAQDETGYANLMDLSSAAFLEIEPTDTPHIKASRLEGWTKSVIALTGGQDGVFNRLIKAGRLAEAESWLARLKELFPNRLYVEIQRHTPEESAATEGPLIDLAYKYDLPLVATNDPYFLDPDMHEAHDVLLAMSEGSYVLEKDRRKLSLHHYFKSTEEMVKLFSDLPEAIENTLLIAERCAYRVPKHDPILPNFGDGSYSEDELLVRQAKAGLEKRLQVVELAETREAYFERLEFELNIIKNMGFPGYFLIVADFIQWAKDNGIPVGPGRGSGAGSVVAWALTITDLDPLRYGLLFERFLNPERVSMPDFDIDFCQERRGEVIEYVRNKYGNGQVAMIITFGTLQARAVVRDVGRAMQVPLGQVDRLAKLVPSNPANPVSLRQAITMESGLREARDSEPKIRRLLDTALKLEGLYRNASTHAAGVVIGDRPLTQIVPLYQDPRSDVPATQFTMKWAEKAGLVKFDFLGLKTLTVIQRCVGYLKKQGIDVDVEHLKTTVPEAYKPLADGLSAGVFQLESSGMRDVLRKLAPDSIEELTALISLYRPGPMGNIPDYVERKWGRQEISYPHPKLENVLKETYGIIIYQEQVMEIAKILSGFTLGDADLLRRAMGKKDQAEMNRQKGKFIDGAVERDVDGKLAAEIFELVNEFAGYGFNKSHAAAYAMITFRTAYLKALHSTEFLAAIMSLDLANVEKLAQFYQEAKRMEIEVTPPCINRSQADFDVADGAVLYALGALKNVGLEAMKHLVDVRETDGPFTSINDFARRVDMRQVNKRAIENLARSGAFDCVEPNRAMVLKNASLIQNIGTLAAQERESAQVSLFGDATVEIKDPELEWCEPWGQMEALEHELGAVGFYLGGHPLDEHMDNPKLKSVIFAERLEDVGAGNITVAGVVRKKQERVSKRGKRFAFVELSDPTGDFEVLVSENVLTPHREKLAAGNIIRMKVKAERNDGETRLFADAVELLEGMGDAPSTEKAPVAPAGLKIRLRNADIETLDELQATLEQLRNTPYQMSGYIELVLPLTEKREAAWRLDGKWAIDPSIRKAIKANSAVETILEIAA</sequence>
<dbReference type="Gene3D" id="1.10.150.870">
    <property type="match status" value="1"/>
</dbReference>
<keyword evidence="8" id="KW-0235">DNA replication</keyword>
<dbReference type="InterPro" id="IPR004365">
    <property type="entry name" value="NA-bd_OB_tRNA"/>
</dbReference>
<evidence type="ECO:0000313" key="15">
    <source>
        <dbReference type="Proteomes" id="UP000600865"/>
    </source>
</evidence>
<keyword evidence="15" id="KW-1185">Reference proteome</keyword>
<evidence type="ECO:0000259" key="13">
    <source>
        <dbReference type="SMART" id="SM00481"/>
    </source>
</evidence>
<keyword evidence="9" id="KW-0239">DNA-directed DNA polymerase</keyword>
<evidence type="ECO:0000256" key="6">
    <source>
        <dbReference type="ARBA" id="ARBA00022679"/>
    </source>
</evidence>
<dbReference type="AlphaFoldDB" id="A0A918KB94"/>
<dbReference type="Pfam" id="PF02811">
    <property type="entry name" value="PHP"/>
    <property type="match status" value="1"/>
</dbReference>
<feature type="domain" description="Polymerase/histidinol phosphatase N-terminal" evidence="13">
    <location>
        <begin position="9"/>
        <end position="76"/>
    </location>
</feature>
<comment type="catalytic activity">
    <reaction evidence="12">
        <text>DNA(n) + a 2'-deoxyribonucleoside 5'-triphosphate = DNA(n+1) + diphosphate</text>
        <dbReference type="Rhea" id="RHEA:22508"/>
        <dbReference type="Rhea" id="RHEA-COMP:17339"/>
        <dbReference type="Rhea" id="RHEA-COMP:17340"/>
        <dbReference type="ChEBI" id="CHEBI:33019"/>
        <dbReference type="ChEBI" id="CHEBI:61560"/>
        <dbReference type="ChEBI" id="CHEBI:173112"/>
        <dbReference type="EC" id="2.7.7.7"/>
    </reaction>
</comment>
<comment type="similarity">
    <text evidence="2">Belongs to the DNA polymerase type-C family. DnaE subfamily.</text>
</comment>
<keyword evidence="5" id="KW-0963">Cytoplasm</keyword>
<dbReference type="CDD" id="cd07433">
    <property type="entry name" value="PHP_PolIIIA_DnaE1"/>
    <property type="match status" value="1"/>
</dbReference>
<evidence type="ECO:0000256" key="4">
    <source>
        <dbReference type="ARBA" id="ARBA00019114"/>
    </source>
</evidence>
<name>A0A918KB94_9PROT</name>
<dbReference type="InterPro" id="IPR004013">
    <property type="entry name" value="PHP_dom"/>
</dbReference>
<dbReference type="PANTHER" id="PTHR32294:SF0">
    <property type="entry name" value="DNA POLYMERASE III SUBUNIT ALPHA"/>
    <property type="match status" value="1"/>
</dbReference>
<dbReference type="Pfam" id="PF17657">
    <property type="entry name" value="DNA_pol3_finger"/>
    <property type="match status" value="1"/>
</dbReference>
<evidence type="ECO:0000256" key="9">
    <source>
        <dbReference type="ARBA" id="ARBA00022932"/>
    </source>
</evidence>
<proteinExistence type="inferred from homology"/>
<protein>
    <recommendedName>
        <fullName evidence="4">DNA polymerase III subunit alpha</fullName>
        <ecNumber evidence="3">2.7.7.7</ecNumber>
    </recommendedName>
</protein>
<keyword evidence="6" id="KW-0808">Transferase</keyword>
<dbReference type="Pfam" id="PF07733">
    <property type="entry name" value="DNA_pol3_alpha"/>
    <property type="match status" value="1"/>
</dbReference>
<dbReference type="InterPro" id="IPR041931">
    <property type="entry name" value="DNA_pol3_alpha_thumb_dom"/>
</dbReference>
<dbReference type="GO" id="GO:0003676">
    <property type="term" value="F:nucleic acid binding"/>
    <property type="evidence" value="ECO:0007669"/>
    <property type="project" value="InterPro"/>
</dbReference>
<organism evidence="14 15">
    <name type="scientific">Litorimonas cladophorae</name>
    <dbReference type="NCBI Taxonomy" id="1220491"/>
    <lineage>
        <taxon>Bacteria</taxon>
        <taxon>Pseudomonadati</taxon>
        <taxon>Pseudomonadota</taxon>
        <taxon>Alphaproteobacteria</taxon>
        <taxon>Maricaulales</taxon>
        <taxon>Robiginitomaculaceae</taxon>
    </lineage>
</organism>
<dbReference type="Pfam" id="PF14579">
    <property type="entry name" value="HHH_6"/>
    <property type="match status" value="1"/>
</dbReference>
<evidence type="ECO:0000256" key="1">
    <source>
        <dbReference type="ARBA" id="ARBA00004496"/>
    </source>
</evidence>
<dbReference type="EC" id="2.7.7.7" evidence="3"/>
<dbReference type="GO" id="GO:0008408">
    <property type="term" value="F:3'-5' exonuclease activity"/>
    <property type="evidence" value="ECO:0007669"/>
    <property type="project" value="InterPro"/>
</dbReference>
<dbReference type="EMBL" id="BMYV01000001">
    <property type="protein sequence ID" value="GGX57638.1"/>
    <property type="molecule type" value="Genomic_DNA"/>
</dbReference>
<dbReference type="Gene3D" id="1.10.10.1600">
    <property type="entry name" value="Bacterial DNA polymerase III alpha subunit, thumb domain"/>
    <property type="match status" value="1"/>
</dbReference>
<evidence type="ECO:0000313" key="14">
    <source>
        <dbReference type="EMBL" id="GGX57638.1"/>
    </source>
</evidence>
<dbReference type="InterPro" id="IPR004805">
    <property type="entry name" value="DnaE2/DnaE/PolC"/>
</dbReference>
<dbReference type="InterPro" id="IPR003141">
    <property type="entry name" value="Pol/His_phosphatase_N"/>
</dbReference>
<keyword evidence="7" id="KW-0548">Nucleotidyltransferase</keyword>
<dbReference type="RefSeq" id="WP_189580459.1">
    <property type="nucleotide sequence ID" value="NZ_BMYV01000001.1"/>
</dbReference>
<accession>A0A918KB94</accession>
<dbReference type="Pfam" id="PF01336">
    <property type="entry name" value="tRNA_anti-codon"/>
    <property type="match status" value="1"/>
</dbReference>
<dbReference type="GO" id="GO:0006260">
    <property type="term" value="P:DNA replication"/>
    <property type="evidence" value="ECO:0007669"/>
    <property type="project" value="UniProtKB-KW"/>
</dbReference>
<dbReference type="Gene3D" id="3.20.20.140">
    <property type="entry name" value="Metal-dependent hydrolases"/>
    <property type="match status" value="1"/>
</dbReference>
<evidence type="ECO:0000256" key="8">
    <source>
        <dbReference type="ARBA" id="ARBA00022705"/>
    </source>
</evidence>
<reference evidence="14 15" key="1">
    <citation type="journal article" date="2014" name="Int. J. Syst. Evol. Microbiol.">
        <title>Complete genome sequence of Corynebacterium casei LMG S-19264T (=DSM 44701T), isolated from a smear-ripened cheese.</title>
        <authorList>
            <consortium name="US DOE Joint Genome Institute (JGI-PGF)"/>
            <person name="Walter F."/>
            <person name="Albersmeier A."/>
            <person name="Kalinowski J."/>
            <person name="Ruckert C."/>
        </authorList>
    </citation>
    <scope>NUCLEOTIDE SEQUENCE [LARGE SCALE GENOMIC DNA]</scope>
    <source>
        <strain evidence="14 15">KCTC 23968</strain>
    </source>
</reference>
<dbReference type="GO" id="GO:0005737">
    <property type="term" value="C:cytoplasm"/>
    <property type="evidence" value="ECO:0007669"/>
    <property type="project" value="UniProtKB-SubCell"/>
</dbReference>
<evidence type="ECO:0000256" key="10">
    <source>
        <dbReference type="ARBA" id="ARBA00025611"/>
    </source>
</evidence>
<dbReference type="InterPro" id="IPR029460">
    <property type="entry name" value="DNAPol_HHH"/>
</dbReference>
<comment type="caution">
    <text evidence="14">The sequence shown here is derived from an EMBL/GenBank/DDBJ whole genome shotgun (WGS) entry which is preliminary data.</text>
</comment>